<evidence type="ECO:0000259" key="10">
    <source>
        <dbReference type="PROSITE" id="PS50137"/>
    </source>
</evidence>
<name>A0A9P6X9V7_RHIOR</name>
<keyword evidence="13" id="KW-1185">Reference proteome</keyword>
<comment type="caution">
    <text evidence="12">The sequence shown here is derived from an EMBL/GenBank/DDBJ whole genome shotgun (WGS) entry which is preliminary data.</text>
</comment>
<keyword evidence="6 9" id="KW-0694">RNA-binding</keyword>
<dbReference type="SUPFAM" id="SSF54768">
    <property type="entry name" value="dsRNA-binding domain-like"/>
    <property type="match status" value="1"/>
</dbReference>
<evidence type="ECO:0000256" key="1">
    <source>
        <dbReference type="ARBA" id="ARBA00001947"/>
    </source>
</evidence>
<keyword evidence="5" id="KW-0862">Zinc</keyword>
<evidence type="ECO:0000256" key="9">
    <source>
        <dbReference type="PROSITE-ProRule" id="PRU00266"/>
    </source>
</evidence>
<keyword evidence="3" id="KW-0479">Metal-binding</keyword>
<dbReference type="SMART" id="SM00535">
    <property type="entry name" value="RIBOc"/>
    <property type="match status" value="2"/>
</dbReference>
<dbReference type="Pfam" id="PF00035">
    <property type="entry name" value="dsrm"/>
    <property type="match status" value="1"/>
</dbReference>
<sequence>MNEKNSEKKLAISQKSSADLNVPLSDIAQLHISSLSTPSKADNDSKASSALKENAKFEYKKGVIEFWDNERNNEIENLDIGTDEKSAYGIPYWQSVFEIKQIEKLDGVHIRKMCIYTKKPLSKLPALEFVYDNMLFNVLVRSAKNPTYFKDESDQLLLKYTIALTKRLTNKDYTCTQENAPYFILPLETAVSESVFQEKIDWQEIERTVANDTKQRIPLHNSKLTDKLVFKPNNENKLFFVKYTQTDSSLQGDISIINEEQNTLAKDSKNQSETVKQGPLIQAFALTKETRQFIKNKNKMDVGPETKSTVWLKPEEHRIFPISASVYQASQLIPDILLQIDAFLLIQQLKTVHNLQFIDDVLMLEAFTSPSANRKQDYERLEFLGDAVLKFIVSSYLYAKYPAYSEAELTCLRQVMTSNKSFASNAKDLKLHRYIISQSTVRRFWRPPHFQNALDSNKIKHWLTHHLVSDNTLADIIESTVGAAFLSQSIDGAVYAATQLKLPLESIKVWSDLRHIWTSSPASATGQINIDVVRVGEMLGYQFKNYLLVQEALTHGSVMDSLVPCYERLEFLGDAILDFFVTQYIYQKHPTAAPGVLHNLRKSSVNHHILSAICLNMGLDKHIIHVSAEIAASILKAETIHKDMQSKGKDTDEYWLHFNPPKVLSDVIESLMGAILVDSEFDINQVEEFFERWFKPILEKHISVETMAVHPMSQLNTLVQNLGCINWTIQNNTVSSAAQSQVCTLLIHGKEFATASGKNIKEAKKNLAINCCKEIENDLERFKFLFMVATDFDTFCFQIPKVELHAHLNGSLSPATMKELVERKKDTKPELSQFKIPESLDSIDDFFPLFRFIYQLTDDEESVKVATRSVINEFAQDNVQYLELRTTPRACEETGMTKNSYIEAVTSVIQEPREDIIVKLIVSIDRRNTLEEAQEAVDLALAFRSKGVVGIDLCGDVKKGSFESLKPAFDRAKEHEFPVTLHFCEVIENLAEAPEMLSFRPQRLGHASILDESCRKIVYESHIPIEICMTSNLICRTANSFKEHHIKELIDADHPFVLCTDDKGVFFSTVSNEYKIAGETFNLTFSELFNISYHSIDAIFGGNAVKTILQNNLLAWKKKHILEF</sequence>
<evidence type="ECO:0000313" key="13">
    <source>
        <dbReference type="Proteomes" id="UP000716291"/>
    </source>
</evidence>
<evidence type="ECO:0000256" key="8">
    <source>
        <dbReference type="ARBA" id="ARBA00048787"/>
    </source>
</evidence>
<dbReference type="GO" id="GO:0004525">
    <property type="term" value="F:ribonuclease III activity"/>
    <property type="evidence" value="ECO:0007669"/>
    <property type="project" value="InterPro"/>
</dbReference>
<dbReference type="GO" id="GO:0046103">
    <property type="term" value="P:inosine biosynthetic process"/>
    <property type="evidence" value="ECO:0007669"/>
    <property type="project" value="TreeGrafter"/>
</dbReference>
<feature type="domain" description="RNase III" evidence="11">
    <location>
        <begin position="346"/>
        <end position="489"/>
    </location>
</feature>
<evidence type="ECO:0000256" key="5">
    <source>
        <dbReference type="ARBA" id="ARBA00022833"/>
    </source>
</evidence>
<protein>
    <submittedName>
        <fullName evidence="12">Uncharacterized protein</fullName>
    </submittedName>
</protein>
<comment type="catalytic activity">
    <reaction evidence="8">
        <text>N(6)-methyl-AMP + H2O + H(+) = IMP + methylamine</text>
        <dbReference type="Rhea" id="RHEA:16001"/>
        <dbReference type="ChEBI" id="CHEBI:15377"/>
        <dbReference type="ChEBI" id="CHEBI:15378"/>
        <dbReference type="ChEBI" id="CHEBI:58053"/>
        <dbReference type="ChEBI" id="CHEBI:59338"/>
        <dbReference type="ChEBI" id="CHEBI:144842"/>
    </reaction>
    <physiologicalReaction direction="left-to-right" evidence="8">
        <dbReference type="Rhea" id="RHEA:16002"/>
    </physiologicalReaction>
</comment>
<dbReference type="PROSITE" id="PS50137">
    <property type="entry name" value="DS_RBD"/>
    <property type="match status" value="1"/>
</dbReference>
<dbReference type="SUPFAM" id="SSF69065">
    <property type="entry name" value="RNase III domain-like"/>
    <property type="match status" value="2"/>
</dbReference>
<dbReference type="InterPro" id="IPR001365">
    <property type="entry name" value="A_deaminase_dom"/>
</dbReference>
<dbReference type="CDD" id="cd00443">
    <property type="entry name" value="ADA_AMPD"/>
    <property type="match status" value="1"/>
</dbReference>
<dbReference type="PROSITE" id="PS00517">
    <property type="entry name" value="RNASE_3_1"/>
    <property type="match status" value="2"/>
</dbReference>
<dbReference type="Proteomes" id="UP000716291">
    <property type="component" value="Unassembled WGS sequence"/>
</dbReference>
<dbReference type="AlphaFoldDB" id="A0A9P6X9V7"/>
<comment type="similarity">
    <text evidence="2">Belongs to the metallo-dependent hydrolases superfamily. Adenosine and AMP deaminases family.</text>
</comment>
<dbReference type="Gene3D" id="3.20.20.140">
    <property type="entry name" value="Metal-dependent hydrolases"/>
    <property type="match status" value="1"/>
</dbReference>
<dbReference type="InterPro" id="IPR006330">
    <property type="entry name" value="Ado/ade_deaminase"/>
</dbReference>
<evidence type="ECO:0000313" key="12">
    <source>
        <dbReference type="EMBL" id="KAG1308739.1"/>
    </source>
</evidence>
<dbReference type="Gene3D" id="3.30.160.20">
    <property type="match status" value="1"/>
</dbReference>
<dbReference type="GO" id="GO:0006396">
    <property type="term" value="P:RNA processing"/>
    <property type="evidence" value="ECO:0007669"/>
    <property type="project" value="InterPro"/>
</dbReference>
<evidence type="ECO:0000259" key="11">
    <source>
        <dbReference type="PROSITE" id="PS50142"/>
    </source>
</evidence>
<dbReference type="GO" id="GO:0004000">
    <property type="term" value="F:adenosine deaminase activity"/>
    <property type="evidence" value="ECO:0007669"/>
    <property type="project" value="TreeGrafter"/>
</dbReference>
<proteinExistence type="inferred from homology"/>
<dbReference type="PROSITE" id="PS50142">
    <property type="entry name" value="RNASE_3_2"/>
    <property type="match status" value="2"/>
</dbReference>
<dbReference type="Gene3D" id="1.10.1520.10">
    <property type="entry name" value="Ribonuclease III domain"/>
    <property type="match status" value="2"/>
</dbReference>
<dbReference type="GO" id="GO:0006154">
    <property type="term" value="P:adenosine catabolic process"/>
    <property type="evidence" value="ECO:0007669"/>
    <property type="project" value="TreeGrafter"/>
</dbReference>
<evidence type="ECO:0000256" key="3">
    <source>
        <dbReference type="ARBA" id="ARBA00022723"/>
    </source>
</evidence>
<dbReference type="OrthoDB" id="272271at2759"/>
<gene>
    <name evidence="12" type="ORF">G6F64_005828</name>
</gene>
<dbReference type="GO" id="GO:0046872">
    <property type="term" value="F:metal ion binding"/>
    <property type="evidence" value="ECO:0007669"/>
    <property type="project" value="UniProtKB-KW"/>
</dbReference>
<comment type="cofactor">
    <cofactor evidence="1">
        <name>Zn(2+)</name>
        <dbReference type="ChEBI" id="CHEBI:29105"/>
    </cofactor>
</comment>
<dbReference type="GO" id="GO:0003723">
    <property type="term" value="F:RNA binding"/>
    <property type="evidence" value="ECO:0007669"/>
    <property type="project" value="UniProtKB-UniRule"/>
</dbReference>
<evidence type="ECO:0000256" key="2">
    <source>
        <dbReference type="ARBA" id="ARBA00006676"/>
    </source>
</evidence>
<keyword evidence="4" id="KW-0378">Hydrolase</keyword>
<dbReference type="CDD" id="cd00593">
    <property type="entry name" value="RIBOc"/>
    <property type="match status" value="2"/>
</dbReference>
<dbReference type="InterPro" id="IPR032466">
    <property type="entry name" value="Metal_Hydrolase"/>
</dbReference>
<evidence type="ECO:0000256" key="6">
    <source>
        <dbReference type="ARBA" id="ARBA00022884"/>
    </source>
</evidence>
<dbReference type="GO" id="GO:0009117">
    <property type="term" value="P:nucleotide metabolic process"/>
    <property type="evidence" value="ECO:0007669"/>
    <property type="project" value="UniProtKB-KW"/>
</dbReference>
<accession>A0A9P6X9V7</accession>
<feature type="domain" description="RNase III" evidence="11">
    <location>
        <begin position="532"/>
        <end position="680"/>
    </location>
</feature>
<dbReference type="PANTHER" id="PTHR11409:SF42">
    <property type="entry name" value="ADENOSINE DEAMINASE-LIKE PROTEIN"/>
    <property type="match status" value="1"/>
</dbReference>
<dbReference type="PANTHER" id="PTHR11409">
    <property type="entry name" value="ADENOSINE DEAMINASE"/>
    <property type="match status" value="1"/>
</dbReference>
<keyword evidence="7" id="KW-0546">Nucleotide metabolism</keyword>
<dbReference type="Pfam" id="PF00962">
    <property type="entry name" value="A_deaminase"/>
    <property type="match status" value="1"/>
</dbReference>
<dbReference type="InterPro" id="IPR000999">
    <property type="entry name" value="RNase_III_dom"/>
</dbReference>
<reference evidence="12" key="1">
    <citation type="journal article" date="2020" name="Microb. Genom.">
        <title>Genetic diversity of clinical and environmental Mucorales isolates obtained from an investigation of mucormycosis cases among solid organ transplant recipients.</title>
        <authorList>
            <person name="Nguyen M.H."/>
            <person name="Kaul D."/>
            <person name="Muto C."/>
            <person name="Cheng S.J."/>
            <person name="Richter R.A."/>
            <person name="Bruno V.M."/>
            <person name="Liu G."/>
            <person name="Beyhan S."/>
            <person name="Sundermann A.J."/>
            <person name="Mounaud S."/>
            <person name="Pasculle A.W."/>
            <person name="Nierman W.C."/>
            <person name="Driscoll E."/>
            <person name="Cumbie R."/>
            <person name="Clancy C.J."/>
            <person name="Dupont C.L."/>
        </authorList>
    </citation>
    <scope>NUCLEOTIDE SEQUENCE</scope>
    <source>
        <strain evidence="12">GL11</strain>
    </source>
</reference>
<dbReference type="EMBL" id="JAANQT010000738">
    <property type="protein sequence ID" value="KAG1308739.1"/>
    <property type="molecule type" value="Genomic_DNA"/>
</dbReference>
<dbReference type="Pfam" id="PF00636">
    <property type="entry name" value="Ribonuclease_3"/>
    <property type="match status" value="2"/>
</dbReference>
<feature type="domain" description="DRBM" evidence="10">
    <location>
        <begin position="710"/>
        <end position="777"/>
    </location>
</feature>
<evidence type="ECO:0000256" key="7">
    <source>
        <dbReference type="ARBA" id="ARBA00023080"/>
    </source>
</evidence>
<organism evidence="12 13">
    <name type="scientific">Rhizopus oryzae</name>
    <name type="common">Mucormycosis agent</name>
    <name type="synonym">Rhizopus arrhizus var. delemar</name>
    <dbReference type="NCBI Taxonomy" id="64495"/>
    <lineage>
        <taxon>Eukaryota</taxon>
        <taxon>Fungi</taxon>
        <taxon>Fungi incertae sedis</taxon>
        <taxon>Mucoromycota</taxon>
        <taxon>Mucoromycotina</taxon>
        <taxon>Mucoromycetes</taxon>
        <taxon>Mucorales</taxon>
        <taxon>Mucorineae</taxon>
        <taxon>Rhizopodaceae</taxon>
        <taxon>Rhizopus</taxon>
    </lineage>
</organism>
<dbReference type="InterPro" id="IPR036389">
    <property type="entry name" value="RNase_III_sf"/>
</dbReference>
<dbReference type="InterPro" id="IPR014720">
    <property type="entry name" value="dsRBD_dom"/>
</dbReference>
<dbReference type="SUPFAM" id="SSF51556">
    <property type="entry name" value="Metallo-dependent hydrolases"/>
    <property type="match status" value="1"/>
</dbReference>
<evidence type="ECO:0000256" key="4">
    <source>
        <dbReference type="ARBA" id="ARBA00022801"/>
    </source>
</evidence>